<proteinExistence type="predicted"/>
<feature type="region of interest" description="Disordered" evidence="8">
    <location>
        <begin position="135"/>
        <end position="159"/>
    </location>
</feature>
<dbReference type="InterPro" id="IPR016032">
    <property type="entry name" value="Sig_transdc_resp-reg_C-effctor"/>
</dbReference>
<evidence type="ECO:0000256" key="8">
    <source>
        <dbReference type="SAM" id="MobiDB-lite"/>
    </source>
</evidence>
<gene>
    <name evidence="11" type="ORF">ACFQVC_08630</name>
</gene>
<dbReference type="InterPro" id="IPR036388">
    <property type="entry name" value="WH-like_DNA-bd_sf"/>
</dbReference>
<keyword evidence="1" id="KW-0597">Phosphoprotein</keyword>
<dbReference type="PANTHER" id="PTHR48111:SF1">
    <property type="entry name" value="TWO-COMPONENT RESPONSE REGULATOR ORR33"/>
    <property type="match status" value="1"/>
</dbReference>
<dbReference type="SUPFAM" id="SSF52172">
    <property type="entry name" value="CheY-like"/>
    <property type="match status" value="1"/>
</dbReference>
<dbReference type="CDD" id="cd00383">
    <property type="entry name" value="trans_reg_C"/>
    <property type="match status" value="1"/>
</dbReference>
<comment type="caution">
    <text evidence="6">Lacks conserved residue(s) required for the propagation of feature annotation.</text>
</comment>
<sequence length="263" mass="28619">MGSDDLPAPRLLIGCSEAVTPERARELCLAVLQADPLIAVTGPELAERARTEQPDLILTAVDLPEEDGFSVVRGLRRDGDTVPVVFVTFRAAQHDVISGFIAGADDYIGWPFDTTELQLRIRALLRRSQWERGARAAATADPRTPGARGAAGPPVRGVGDIEMDTATRTVTRAGAPVDLSPTEYALLGFLMDHPRQVLSREQLREAVWGGHVGLETVETFVRYLRRKLDPLGPPAIHTRRGHGYVFDPDAGQGPGPRAPQRRD</sequence>
<evidence type="ECO:0000256" key="4">
    <source>
        <dbReference type="ARBA" id="ARBA00023125"/>
    </source>
</evidence>
<dbReference type="Gene3D" id="3.40.50.2300">
    <property type="match status" value="1"/>
</dbReference>
<feature type="DNA-binding region" description="OmpR/PhoB-type" evidence="7">
    <location>
        <begin position="153"/>
        <end position="248"/>
    </location>
</feature>
<evidence type="ECO:0000313" key="12">
    <source>
        <dbReference type="Proteomes" id="UP001596523"/>
    </source>
</evidence>
<feature type="domain" description="Response regulatory" evidence="9">
    <location>
        <begin position="10"/>
        <end position="125"/>
    </location>
</feature>
<organism evidence="11 12">
    <name type="scientific">Streptomyces monticola</name>
    <dbReference type="NCBI Taxonomy" id="2666263"/>
    <lineage>
        <taxon>Bacteria</taxon>
        <taxon>Bacillati</taxon>
        <taxon>Actinomycetota</taxon>
        <taxon>Actinomycetes</taxon>
        <taxon>Kitasatosporales</taxon>
        <taxon>Streptomycetaceae</taxon>
        <taxon>Streptomyces</taxon>
    </lineage>
</organism>
<dbReference type="SMART" id="SM00862">
    <property type="entry name" value="Trans_reg_C"/>
    <property type="match status" value="1"/>
</dbReference>
<keyword evidence="5" id="KW-0804">Transcription</keyword>
<evidence type="ECO:0000256" key="3">
    <source>
        <dbReference type="ARBA" id="ARBA00023015"/>
    </source>
</evidence>
<evidence type="ECO:0000259" key="9">
    <source>
        <dbReference type="PROSITE" id="PS50110"/>
    </source>
</evidence>
<dbReference type="Pfam" id="PF00072">
    <property type="entry name" value="Response_reg"/>
    <property type="match status" value="1"/>
</dbReference>
<keyword evidence="12" id="KW-1185">Reference proteome</keyword>
<feature type="compositionally biased region" description="Low complexity" evidence="8">
    <location>
        <begin position="135"/>
        <end position="158"/>
    </location>
</feature>
<evidence type="ECO:0000256" key="7">
    <source>
        <dbReference type="PROSITE-ProRule" id="PRU01091"/>
    </source>
</evidence>
<dbReference type="PROSITE" id="PS51755">
    <property type="entry name" value="OMPR_PHOB"/>
    <property type="match status" value="1"/>
</dbReference>
<name>A0ABW2JE02_9ACTN</name>
<dbReference type="Proteomes" id="UP001596523">
    <property type="component" value="Unassembled WGS sequence"/>
</dbReference>
<keyword evidence="4 7" id="KW-0238">DNA-binding</keyword>
<keyword evidence="2" id="KW-0902">Two-component regulatory system</keyword>
<feature type="region of interest" description="Disordered" evidence="8">
    <location>
        <begin position="234"/>
        <end position="263"/>
    </location>
</feature>
<evidence type="ECO:0000256" key="2">
    <source>
        <dbReference type="ARBA" id="ARBA00023012"/>
    </source>
</evidence>
<evidence type="ECO:0000256" key="6">
    <source>
        <dbReference type="PROSITE-ProRule" id="PRU00169"/>
    </source>
</evidence>
<dbReference type="InterPro" id="IPR001867">
    <property type="entry name" value="OmpR/PhoB-type_DNA-bd"/>
</dbReference>
<dbReference type="SMART" id="SM00448">
    <property type="entry name" value="REC"/>
    <property type="match status" value="1"/>
</dbReference>
<dbReference type="PANTHER" id="PTHR48111">
    <property type="entry name" value="REGULATOR OF RPOS"/>
    <property type="match status" value="1"/>
</dbReference>
<dbReference type="InterPro" id="IPR011006">
    <property type="entry name" value="CheY-like_superfamily"/>
</dbReference>
<feature type="domain" description="OmpR/PhoB-type" evidence="10">
    <location>
        <begin position="153"/>
        <end position="248"/>
    </location>
</feature>
<dbReference type="Gene3D" id="6.10.250.690">
    <property type="match status" value="1"/>
</dbReference>
<evidence type="ECO:0000256" key="1">
    <source>
        <dbReference type="ARBA" id="ARBA00022553"/>
    </source>
</evidence>
<dbReference type="Gene3D" id="1.10.10.10">
    <property type="entry name" value="Winged helix-like DNA-binding domain superfamily/Winged helix DNA-binding domain"/>
    <property type="match status" value="1"/>
</dbReference>
<evidence type="ECO:0000259" key="10">
    <source>
        <dbReference type="PROSITE" id="PS51755"/>
    </source>
</evidence>
<reference evidence="12" key="1">
    <citation type="journal article" date="2019" name="Int. J. Syst. Evol. Microbiol.">
        <title>The Global Catalogue of Microorganisms (GCM) 10K type strain sequencing project: providing services to taxonomists for standard genome sequencing and annotation.</title>
        <authorList>
            <consortium name="The Broad Institute Genomics Platform"/>
            <consortium name="The Broad Institute Genome Sequencing Center for Infectious Disease"/>
            <person name="Wu L."/>
            <person name="Ma J."/>
        </authorList>
    </citation>
    <scope>NUCLEOTIDE SEQUENCE [LARGE SCALE GENOMIC DNA]</scope>
    <source>
        <strain evidence="12">SYNS20</strain>
    </source>
</reference>
<dbReference type="EMBL" id="JBHTCF010000003">
    <property type="protein sequence ID" value="MFC7304273.1"/>
    <property type="molecule type" value="Genomic_DNA"/>
</dbReference>
<accession>A0ABW2JE02</accession>
<dbReference type="Pfam" id="PF00486">
    <property type="entry name" value="Trans_reg_C"/>
    <property type="match status" value="1"/>
</dbReference>
<protein>
    <submittedName>
        <fullName evidence="11">Response regulator transcription factor</fullName>
    </submittedName>
</protein>
<dbReference type="SUPFAM" id="SSF46894">
    <property type="entry name" value="C-terminal effector domain of the bipartite response regulators"/>
    <property type="match status" value="1"/>
</dbReference>
<comment type="caution">
    <text evidence="11">The sequence shown here is derived from an EMBL/GenBank/DDBJ whole genome shotgun (WGS) entry which is preliminary data.</text>
</comment>
<keyword evidence="3" id="KW-0805">Transcription regulation</keyword>
<dbReference type="PROSITE" id="PS50110">
    <property type="entry name" value="RESPONSE_REGULATORY"/>
    <property type="match status" value="1"/>
</dbReference>
<dbReference type="RefSeq" id="WP_381828462.1">
    <property type="nucleotide sequence ID" value="NZ_JBHTCF010000003.1"/>
</dbReference>
<evidence type="ECO:0000313" key="11">
    <source>
        <dbReference type="EMBL" id="MFC7304273.1"/>
    </source>
</evidence>
<evidence type="ECO:0000256" key="5">
    <source>
        <dbReference type="ARBA" id="ARBA00023163"/>
    </source>
</evidence>
<dbReference type="InterPro" id="IPR039420">
    <property type="entry name" value="WalR-like"/>
</dbReference>
<dbReference type="InterPro" id="IPR001789">
    <property type="entry name" value="Sig_transdc_resp-reg_receiver"/>
</dbReference>